<dbReference type="GO" id="GO:0006508">
    <property type="term" value="P:proteolysis"/>
    <property type="evidence" value="ECO:0007669"/>
    <property type="project" value="UniProtKB-UniRule"/>
</dbReference>
<evidence type="ECO:0000256" key="7">
    <source>
        <dbReference type="PIRNR" id="PIRNR036421"/>
    </source>
</evidence>
<dbReference type="InterPro" id="IPR036034">
    <property type="entry name" value="PDZ_sf"/>
</dbReference>
<dbReference type="Proteomes" id="UP000176294">
    <property type="component" value="Unassembled WGS sequence"/>
</dbReference>
<evidence type="ECO:0000313" key="13">
    <source>
        <dbReference type="Proteomes" id="UP000176294"/>
    </source>
</evidence>
<evidence type="ECO:0000256" key="8">
    <source>
        <dbReference type="PIRSR" id="PIRSR036421-1"/>
    </source>
</evidence>
<dbReference type="SUPFAM" id="SSF52096">
    <property type="entry name" value="ClpP/crotonase"/>
    <property type="match status" value="1"/>
</dbReference>
<organism evidence="12 13">
    <name type="scientific">Hymenobacter lapidarius</name>
    <dbReference type="NCBI Taxonomy" id="1908237"/>
    <lineage>
        <taxon>Bacteria</taxon>
        <taxon>Pseudomonadati</taxon>
        <taxon>Bacteroidota</taxon>
        <taxon>Cytophagia</taxon>
        <taxon>Cytophagales</taxon>
        <taxon>Hymenobacteraceae</taxon>
        <taxon>Hymenobacter</taxon>
    </lineage>
</organism>
<dbReference type="SUPFAM" id="SSF50156">
    <property type="entry name" value="PDZ domain-like"/>
    <property type="match status" value="1"/>
</dbReference>
<dbReference type="GO" id="GO:0008236">
    <property type="term" value="F:serine-type peptidase activity"/>
    <property type="evidence" value="ECO:0007669"/>
    <property type="project" value="UniProtKB-UniRule"/>
</dbReference>
<dbReference type="InterPro" id="IPR028204">
    <property type="entry name" value="Tricorn_C1"/>
</dbReference>
<dbReference type="SUPFAM" id="SSF82171">
    <property type="entry name" value="DPP6 N-terminal domain-like"/>
    <property type="match status" value="1"/>
</dbReference>
<dbReference type="Pfam" id="PF26549">
    <property type="entry name" value="Tricorn_N"/>
    <property type="match status" value="1"/>
</dbReference>
<dbReference type="PANTHER" id="PTHR43253:SF1">
    <property type="entry name" value="TRICORN PROTEASE HOMOLOG 2-RELATED"/>
    <property type="match status" value="1"/>
</dbReference>
<comment type="function">
    <text evidence="7">Degrades oligopeptides.</text>
</comment>
<dbReference type="Pfam" id="PF03572">
    <property type="entry name" value="Peptidase_S41"/>
    <property type="match status" value="1"/>
</dbReference>
<protein>
    <recommendedName>
        <fullName evidence="7">Tricorn protease homolog</fullName>
        <ecNumber evidence="7">3.4.21.-</ecNumber>
    </recommendedName>
</protein>
<evidence type="ECO:0000259" key="11">
    <source>
        <dbReference type="SMART" id="SM00245"/>
    </source>
</evidence>
<dbReference type="OrthoDB" id="9815657at2"/>
<keyword evidence="4 7" id="KW-0645">Protease</keyword>
<evidence type="ECO:0000313" key="12">
    <source>
        <dbReference type="EMBL" id="OGX89597.1"/>
    </source>
</evidence>
<keyword evidence="5 7" id="KW-0378">Hydrolase</keyword>
<dbReference type="SUPFAM" id="SSF69304">
    <property type="entry name" value="Tricorn protease N-terminal domain"/>
    <property type="match status" value="1"/>
</dbReference>
<dbReference type="Gene3D" id="3.30.750.44">
    <property type="match status" value="1"/>
</dbReference>
<dbReference type="Pfam" id="PF14685">
    <property type="entry name" value="PDZ_Tricorn"/>
    <property type="match status" value="1"/>
</dbReference>
<dbReference type="InterPro" id="IPR015943">
    <property type="entry name" value="WD40/YVTN_repeat-like_dom_sf"/>
</dbReference>
<dbReference type="EMBL" id="MDZB01000011">
    <property type="protein sequence ID" value="OGX89597.1"/>
    <property type="molecule type" value="Genomic_DNA"/>
</dbReference>
<gene>
    <name evidence="12" type="ORF">BEN47_06860</name>
</gene>
<dbReference type="PANTHER" id="PTHR43253">
    <property type="entry name" value="TRICORN PROTEASE HOMOLOG 2-RELATED"/>
    <property type="match status" value="1"/>
</dbReference>
<dbReference type="Gene3D" id="2.30.42.10">
    <property type="match status" value="1"/>
</dbReference>
<keyword evidence="6 7" id="KW-0720">Serine protease</keyword>
<evidence type="ECO:0000256" key="1">
    <source>
        <dbReference type="ARBA" id="ARBA00004496"/>
    </source>
</evidence>
<feature type="signal peptide" evidence="10">
    <location>
        <begin position="1"/>
        <end position="20"/>
    </location>
</feature>
<keyword evidence="13" id="KW-1185">Reference proteome</keyword>
<evidence type="ECO:0000256" key="2">
    <source>
        <dbReference type="ARBA" id="ARBA00008524"/>
    </source>
</evidence>
<dbReference type="AlphaFoldDB" id="A0A1G1TFF1"/>
<dbReference type="InterPro" id="IPR012393">
    <property type="entry name" value="Tricorn_protease"/>
</dbReference>
<dbReference type="Gene3D" id="3.90.226.10">
    <property type="entry name" value="2-enoyl-CoA Hydratase, Chain A, domain 1"/>
    <property type="match status" value="1"/>
</dbReference>
<dbReference type="Gene3D" id="2.120.10.60">
    <property type="entry name" value="Tricorn protease N-terminal domain"/>
    <property type="match status" value="1"/>
</dbReference>
<keyword evidence="10" id="KW-0732">Signal</keyword>
<dbReference type="PIRSF" id="PIRSF036421">
    <property type="entry name" value="Tricorn_protease"/>
    <property type="match status" value="1"/>
</dbReference>
<feature type="domain" description="Tail specific protease" evidence="11">
    <location>
        <begin position="871"/>
        <end position="1063"/>
    </location>
</feature>
<evidence type="ECO:0000256" key="4">
    <source>
        <dbReference type="ARBA" id="ARBA00022670"/>
    </source>
</evidence>
<feature type="region of interest" description="Disordered" evidence="9">
    <location>
        <begin position="538"/>
        <end position="562"/>
    </location>
</feature>
<sequence>MKHLVLLAAAALLTNSHAFAQAPPETLLLREPALSRDRLAFSYAGDIWIAGRDGSNPQRLTVGPGVETSPHFSPDGQFIAYTGDYDRNADVYVVPVSGGQPRRLTWHPSAETVRDWTPDGQRILFSSSQEAYARGLQLFTVAVGGGLPTRLPLIMGEKGSYSADGQTLAHTHITNATTTWKHYRGGQTGPIWLTNLQTLATEEIPHENATDTSPRWLGGKVYFLSDRARTNNVFSYDVASKKVEQLTRHADYDVKALHGYGPELVYEQAGRLHVLNTASGKVTDLTISITPEVLALRPQYRPVGSMVRTAAISPTGMRAVVEARGDIFTVPAKKGESRNLTHSDTSHERYPAWSPDGTRIAYVSDAGGEYQLRVQDQRGITPAETYSLGPASFYFYPLWSPDSRKIAYTDKKLNLWYLDLASKKTVRVAADAFGPILGEPALAPAWSPDGQWLTYSVLMPNHLRTVYVYHLPSGRRAAVSDGRSDATAPAFSRDGKYLFFAASTDVGLRTTWLDMTSYDRQSKSTLYVAVLNRKDASPFAPQSDEEKDAATKPDSVIIGKPVGNRTAPKVALKDLKPKKEAGVKVVIDTVGLGQRILVVPGSAVGELSSVRAADGDKLFYLEAVPAAAPAGPTATPAQPTQRLHRFDMKERKDEVFMAELNGYALSADGKKVLYMAPNNAYGIVEAAAKPAATDGKLTLTGLDAYIDPRHEWAQMFDEVWRLQRDYFYDANMHGLDWAATKKKYATFLPHVAHRADLNYLFGEMMGEMVVGHNYVSGGDMPALTAGPVGLLGADYEVANDRYRFRRVFNGESFNPGLRAPLTGPGVGVAAGDYLLAVNNRPLRGTDNVYSFFENTVGKQITLTVNDRPTTKGAREVTVVPVASEATLRRIAWVEGNRRKVDELTGGRVAYVYLPNTGAEGYEFFNRYYFSQLDKEAIIIDERFNGGGFVADYIIDLLNRPLLSYWAPREGKAFTSPGASIYGPKVMLVNEYAGSGGDALPAFFRRRGLGTIVGKRTWGGLVGISGYPPLLDGGSVTSPSFAIYSPDGKWEIENEGVAPDIEVDILPNATQNGADPQLAKAVEVIMADLKKQSFKPLPIPTQRPLRGRE</sequence>
<feature type="chain" id="PRO_5009579440" description="Tricorn protease homolog" evidence="10">
    <location>
        <begin position="21"/>
        <end position="1108"/>
    </location>
</feature>
<dbReference type="InterPro" id="IPR029414">
    <property type="entry name" value="Tricorn_PDZ"/>
</dbReference>
<dbReference type="EC" id="3.4.21.-" evidence="7"/>
<feature type="active site" description="Charge relay system" evidence="8">
    <location>
        <position position="1052"/>
    </location>
</feature>
<comment type="subcellular location">
    <subcellularLocation>
        <location evidence="1 7">Cytoplasm</location>
    </subcellularLocation>
</comment>
<keyword evidence="3 7" id="KW-0963">Cytoplasm</keyword>
<dbReference type="InterPro" id="IPR005151">
    <property type="entry name" value="Tail-specific_protease"/>
</dbReference>
<comment type="caution">
    <text evidence="12">The sequence shown here is derived from an EMBL/GenBank/DDBJ whole genome shotgun (WGS) entry which is preliminary data.</text>
</comment>
<proteinExistence type="inferred from homology"/>
<dbReference type="Pfam" id="PF14684">
    <property type="entry name" value="Tricorn_C1"/>
    <property type="match status" value="1"/>
</dbReference>
<evidence type="ECO:0000256" key="9">
    <source>
        <dbReference type="SAM" id="MobiDB-lite"/>
    </source>
</evidence>
<accession>A0A1G1TFF1</accession>
<evidence type="ECO:0000256" key="3">
    <source>
        <dbReference type="ARBA" id="ARBA00022490"/>
    </source>
</evidence>
<dbReference type="CDD" id="cd07562">
    <property type="entry name" value="Peptidase_S41_TRI"/>
    <property type="match status" value="1"/>
</dbReference>
<dbReference type="SMART" id="SM00245">
    <property type="entry name" value="TSPc"/>
    <property type="match status" value="1"/>
</dbReference>
<evidence type="ECO:0000256" key="6">
    <source>
        <dbReference type="ARBA" id="ARBA00022825"/>
    </source>
</evidence>
<dbReference type="GO" id="GO:0005737">
    <property type="term" value="C:cytoplasm"/>
    <property type="evidence" value="ECO:0007669"/>
    <property type="project" value="UniProtKB-SubCell"/>
</dbReference>
<dbReference type="InterPro" id="IPR029045">
    <property type="entry name" value="ClpP/crotonase-like_dom_sf"/>
</dbReference>
<comment type="similarity">
    <text evidence="2 7">Belongs to the peptidase S41B family.</text>
</comment>
<dbReference type="Pfam" id="PF26550">
    <property type="entry name" value="Tricorn_2nd"/>
    <property type="match status" value="1"/>
</dbReference>
<name>A0A1G1TFF1_9BACT</name>
<feature type="active site" description="Nucleophile" evidence="8">
    <location>
        <position position="994"/>
    </location>
</feature>
<feature type="active site" description="Charge relay system" evidence="8">
    <location>
        <position position="772"/>
    </location>
</feature>
<evidence type="ECO:0000256" key="5">
    <source>
        <dbReference type="ARBA" id="ARBA00022801"/>
    </source>
</evidence>
<dbReference type="Gene3D" id="2.130.10.10">
    <property type="entry name" value="YVTN repeat-like/Quinoprotein amine dehydrogenase"/>
    <property type="match status" value="1"/>
</dbReference>
<dbReference type="RefSeq" id="WP_070724250.1">
    <property type="nucleotide sequence ID" value="NZ_MDZB01000011.1"/>
</dbReference>
<reference evidence="12 13" key="1">
    <citation type="submission" date="2016-08" db="EMBL/GenBank/DDBJ databases">
        <title>Hymenobacter coccineus sp. nov., Hymenobacter lapidarius sp. nov. and Hymenobacter glacialis sp. nov., isolated from Antarctic soil.</title>
        <authorList>
            <person name="Sedlacek I."/>
            <person name="Kralova S."/>
            <person name="Kyrova K."/>
            <person name="Maslanova I."/>
            <person name="Stankova E."/>
            <person name="Vrbovska V."/>
            <person name="Nemec M."/>
            <person name="Bartak M."/>
            <person name="Svec P."/>
            <person name="Busse H.-J."/>
            <person name="Pantucek R."/>
        </authorList>
    </citation>
    <scope>NUCLEOTIDE SEQUENCE [LARGE SCALE GENOMIC DNA]</scope>
    <source>
        <strain evidence="12 13">CCM 8643</strain>
    </source>
</reference>
<evidence type="ECO:0000256" key="10">
    <source>
        <dbReference type="SAM" id="SignalP"/>
    </source>
</evidence>
<dbReference type="STRING" id="1908237.BEN47_06860"/>